<protein>
    <recommendedName>
        <fullName evidence="3">DUF3861 domain-containing protein</fullName>
    </recommendedName>
</protein>
<evidence type="ECO:0008006" key="3">
    <source>
        <dbReference type="Google" id="ProtNLM"/>
    </source>
</evidence>
<sequence length="97" mass="11356">MNKKNNVYKIHLQEVELKDGRPATKILEFEFENHDDVFGIIEKMQEKNILEDSEAAMEFALGIKLFSEVMLKYKDNALFEELKPAFGQFMKKLKGKN</sequence>
<dbReference type="Pfam" id="PF12977">
    <property type="entry name" value="DUF3861"/>
    <property type="match status" value="1"/>
</dbReference>
<dbReference type="AlphaFoldDB" id="A0A521FSA6"/>
<dbReference type="Proteomes" id="UP000320300">
    <property type="component" value="Unassembled WGS sequence"/>
</dbReference>
<name>A0A521FSA6_9SPHI</name>
<proteinExistence type="predicted"/>
<dbReference type="Gene3D" id="3.10.20.850">
    <property type="entry name" value="Protein of unknown function DUF3861"/>
    <property type="match status" value="1"/>
</dbReference>
<organism evidence="1 2">
    <name type="scientific">Pedobacter westerhofensis</name>
    <dbReference type="NCBI Taxonomy" id="425512"/>
    <lineage>
        <taxon>Bacteria</taxon>
        <taxon>Pseudomonadati</taxon>
        <taxon>Bacteroidota</taxon>
        <taxon>Sphingobacteriia</taxon>
        <taxon>Sphingobacteriales</taxon>
        <taxon>Sphingobacteriaceae</taxon>
        <taxon>Pedobacter</taxon>
    </lineage>
</organism>
<dbReference type="InterPro" id="IPR038194">
    <property type="entry name" value="DUF3861_sf"/>
</dbReference>
<reference evidence="1 2" key="1">
    <citation type="submission" date="2017-05" db="EMBL/GenBank/DDBJ databases">
        <authorList>
            <person name="Varghese N."/>
            <person name="Submissions S."/>
        </authorList>
    </citation>
    <scope>NUCLEOTIDE SEQUENCE [LARGE SCALE GENOMIC DNA]</scope>
    <source>
        <strain evidence="1 2">DSM 19036</strain>
    </source>
</reference>
<keyword evidence="2" id="KW-1185">Reference proteome</keyword>
<dbReference type="InterPro" id="IPR024476">
    <property type="entry name" value="DUF3861"/>
</dbReference>
<dbReference type="RefSeq" id="WP_142531188.1">
    <property type="nucleotide sequence ID" value="NZ_CBCSJO010000017.1"/>
</dbReference>
<evidence type="ECO:0000313" key="2">
    <source>
        <dbReference type="Proteomes" id="UP000320300"/>
    </source>
</evidence>
<dbReference type="OrthoDB" id="119700at2"/>
<accession>A0A521FSA6</accession>
<dbReference type="EMBL" id="FXTN01000019">
    <property type="protein sequence ID" value="SMO99019.1"/>
    <property type="molecule type" value="Genomic_DNA"/>
</dbReference>
<evidence type="ECO:0000313" key="1">
    <source>
        <dbReference type="EMBL" id="SMO99019.1"/>
    </source>
</evidence>
<gene>
    <name evidence="1" type="ORF">SAMN06265348_11929</name>
</gene>